<name>D3BJ82_HETP5</name>
<sequence length="762" mass="88332">MDKITNDQSTITTTTTNNSKDSNQDKKKRKSKSEKLEIISSINFETSSRDDLELLKRDQLYQMCIANKIQVNKYSTKQYFLDAIIDRRNDNHILQQSLVENPANNYHRGHVENAIALTRVNKLFFGIVSQMFSNVVLLQTVLESKRFRYYRRWCTSKTLVDPNIDRLINDWCPIKYIVKLQVNQTMFELLMKLDSVHMSHIFSTVEKFQIDWNGVTSQKVSVTSFKKMAFTLSSLRYFISKDIHIFPHLKTIGTIKSLKKIKIIGSQYSVIDLLKNIPNLEEITLFPLKCWEIPALYRDRIRELASVNLNYHPNGTIDFPNLNKIEFTQPSNTDIFKLPCIVIVEDQTVHSTQSAGDKISCKFKNSISSTLSQFIITIAKGKFKKTKFLRDMDYYYSHQSLNSTLGNRNKDCRHENESDIYINIVKRPKPFTLRSLLFIPTNSNYITSQKKKTNISFYKYLLTPPHRSKHHNAPHECIDNCQQCISKRIRTTIQTIDYRKDNDKYINCIHVHCDTNSNYIHKNQKARHIHSRKLHSCLRDRDNGIEIDCAGCNEVSRVDQNRENRLNGMNGTVFHLNEAHHHHHPQTIIHQQPQQQSNQIHHQHLHSNGGAGLNSLHQQHNNSVYHNSNHSSPNRSSPTNSNSFVPQLPTPKNYNQHQNNSTVPDDFSIVTPPKEKLKISAPPITNLRNSLERSGFIDLSDRNVSNCIREWKANFHQRNALNNNVPGFSPLTSKEFYSTKNSFDVLQAAIELEVDESMHSNF</sequence>
<evidence type="ECO:0000313" key="3">
    <source>
        <dbReference type="Proteomes" id="UP000001396"/>
    </source>
</evidence>
<gene>
    <name evidence="2" type="ORF">PPL_08607</name>
</gene>
<evidence type="ECO:0000256" key="1">
    <source>
        <dbReference type="SAM" id="MobiDB-lite"/>
    </source>
</evidence>
<proteinExistence type="predicted"/>
<protein>
    <submittedName>
        <fullName evidence="2">Uncharacterized protein</fullName>
    </submittedName>
</protein>
<feature type="compositionally biased region" description="Polar residues" evidence="1">
    <location>
        <begin position="650"/>
        <end position="663"/>
    </location>
</feature>
<dbReference type="InParanoid" id="D3BJ82"/>
<dbReference type="RefSeq" id="XP_020430090.1">
    <property type="nucleotide sequence ID" value="XM_020579415.1"/>
</dbReference>
<dbReference type="EMBL" id="ADBJ01000038">
    <property type="protein sequence ID" value="EFA77962.1"/>
    <property type="molecule type" value="Genomic_DNA"/>
</dbReference>
<evidence type="ECO:0000313" key="2">
    <source>
        <dbReference type="EMBL" id="EFA77962.1"/>
    </source>
</evidence>
<dbReference type="GeneID" id="31364086"/>
<reference evidence="2 3" key="1">
    <citation type="journal article" date="2011" name="Genome Res.">
        <title>Phylogeny-wide analysis of social amoeba genomes highlights ancient origins for complex intercellular communication.</title>
        <authorList>
            <person name="Heidel A.J."/>
            <person name="Lawal H.M."/>
            <person name="Felder M."/>
            <person name="Schilde C."/>
            <person name="Helps N.R."/>
            <person name="Tunggal B."/>
            <person name="Rivero F."/>
            <person name="John U."/>
            <person name="Schleicher M."/>
            <person name="Eichinger L."/>
            <person name="Platzer M."/>
            <person name="Noegel A.A."/>
            <person name="Schaap P."/>
            <person name="Gloeckner G."/>
        </authorList>
    </citation>
    <scope>NUCLEOTIDE SEQUENCE [LARGE SCALE GENOMIC DNA]</scope>
    <source>
        <strain evidence="3">ATCC 26659 / Pp 5 / PN500</strain>
    </source>
</reference>
<keyword evidence="3" id="KW-1185">Reference proteome</keyword>
<feature type="region of interest" description="Disordered" evidence="1">
    <location>
        <begin position="1"/>
        <end position="32"/>
    </location>
</feature>
<accession>D3BJ82</accession>
<dbReference type="Proteomes" id="UP000001396">
    <property type="component" value="Unassembled WGS sequence"/>
</dbReference>
<feature type="region of interest" description="Disordered" evidence="1">
    <location>
        <begin position="581"/>
        <end position="666"/>
    </location>
</feature>
<feature type="compositionally biased region" description="Low complexity" evidence="1">
    <location>
        <begin position="586"/>
        <end position="600"/>
    </location>
</feature>
<dbReference type="AlphaFoldDB" id="D3BJ82"/>
<feature type="compositionally biased region" description="Low complexity" evidence="1">
    <location>
        <begin position="617"/>
        <end position="643"/>
    </location>
</feature>
<comment type="caution">
    <text evidence="2">The sequence shown here is derived from an EMBL/GenBank/DDBJ whole genome shotgun (WGS) entry which is preliminary data.</text>
</comment>
<organism evidence="2 3">
    <name type="scientific">Heterostelium pallidum (strain ATCC 26659 / Pp 5 / PN500)</name>
    <name type="common">Cellular slime mold</name>
    <name type="synonym">Polysphondylium pallidum</name>
    <dbReference type="NCBI Taxonomy" id="670386"/>
    <lineage>
        <taxon>Eukaryota</taxon>
        <taxon>Amoebozoa</taxon>
        <taxon>Evosea</taxon>
        <taxon>Eumycetozoa</taxon>
        <taxon>Dictyostelia</taxon>
        <taxon>Acytosteliales</taxon>
        <taxon>Acytosteliaceae</taxon>
        <taxon>Heterostelium</taxon>
    </lineage>
</organism>
<feature type="compositionally biased region" description="Low complexity" evidence="1">
    <location>
        <begin position="1"/>
        <end position="21"/>
    </location>
</feature>